<dbReference type="EnsemblMetazoa" id="RPRC003361-RA">
    <property type="protein sequence ID" value="RPRC003361-PA"/>
    <property type="gene ID" value="RPRC003361"/>
</dbReference>
<sequence length="53" mass="6076">MNQVNQEMWKLSIGTRIMLILSGKHQKLMEAHLSLAMLSNIRRNLVTTGLKVK</sequence>
<proteinExistence type="predicted"/>
<protein>
    <submittedName>
        <fullName evidence="1">Uncharacterized protein</fullName>
    </submittedName>
</protein>
<name>T1HH38_RHOPR</name>
<dbReference type="AlphaFoldDB" id="T1HH38"/>
<reference evidence="1" key="1">
    <citation type="submission" date="2015-05" db="UniProtKB">
        <authorList>
            <consortium name="EnsemblMetazoa"/>
        </authorList>
    </citation>
    <scope>IDENTIFICATION</scope>
</reference>
<organism evidence="1 2">
    <name type="scientific">Rhodnius prolixus</name>
    <name type="common">Triatomid bug</name>
    <dbReference type="NCBI Taxonomy" id="13249"/>
    <lineage>
        <taxon>Eukaryota</taxon>
        <taxon>Metazoa</taxon>
        <taxon>Ecdysozoa</taxon>
        <taxon>Arthropoda</taxon>
        <taxon>Hexapoda</taxon>
        <taxon>Insecta</taxon>
        <taxon>Pterygota</taxon>
        <taxon>Neoptera</taxon>
        <taxon>Paraneoptera</taxon>
        <taxon>Hemiptera</taxon>
        <taxon>Heteroptera</taxon>
        <taxon>Panheteroptera</taxon>
        <taxon>Cimicomorpha</taxon>
        <taxon>Reduviidae</taxon>
        <taxon>Triatominae</taxon>
        <taxon>Rhodnius</taxon>
    </lineage>
</organism>
<dbReference type="Proteomes" id="UP000015103">
    <property type="component" value="Unassembled WGS sequence"/>
</dbReference>
<dbReference type="InParanoid" id="T1HH38"/>
<dbReference type="HOGENOM" id="CLU_3071218_0_0_1"/>
<evidence type="ECO:0000313" key="2">
    <source>
        <dbReference type="Proteomes" id="UP000015103"/>
    </source>
</evidence>
<accession>T1HH38</accession>
<dbReference type="EMBL" id="ACPB03010783">
    <property type="status" value="NOT_ANNOTATED_CDS"/>
    <property type="molecule type" value="Genomic_DNA"/>
</dbReference>
<keyword evidence="2" id="KW-1185">Reference proteome</keyword>
<evidence type="ECO:0000313" key="1">
    <source>
        <dbReference type="EnsemblMetazoa" id="RPRC003361-PA"/>
    </source>
</evidence>
<dbReference type="VEuPathDB" id="VectorBase:RPRC003361"/>